<accession>J4HU41</accession>
<proteinExistence type="predicted"/>
<feature type="compositionally biased region" description="Low complexity" evidence="1">
    <location>
        <begin position="319"/>
        <end position="336"/>
    </location>
</feature>
<organism evidence="2 3">
    <name type="scientific">Fibroporia radiculosa</name>
    <dbReference type="NCBI Taxonomy" id="599839"/>
    <lineage>
        <taxon>Eukaryota</taxon>
        <taxon>Fungi</taxon>
        <taxon>Dikarya</taxon>
        <taxon>Basidiomycota</taxon>
        <taxon>Agaricomycotina</taxon>
        <taxon>Agaricomycetes</taxon>
        <taxon>Polyporales</taxon>
        <taxon>Fibroporiaceae</taxon>
        <taxon>Fibroporia</taxon>
    </lineage>
</organism>
<dbReference type="RefSeq" id="XP_012179180.1">
    <property type="nucleotide sequence ID" value="XM_012323790.1"/>
</dbReference>
<feature type="region of interest" description="Disordered" evidence="1">
    <location>
        <begin position="701"/>
        <end position="728"/>
    </location>
</feature>
<reference evidence="2 3" key="1">
    <citation type="journal article" date="2012" name="Appl. Environ. Microbiol.">
        <title>Short-read sequencing for genomic analysis of the brown rot fungus Fibroporia radiculosa.</title>
        <authorList>
            <person name="Tang J.D."/>
            <person name="Perkins A.D."/>
            <person name="Sonstegard T.S."/>
            <person name="Schroeder S.G."/>
            <person name="Burgess S.C."/>
            <person name="Diehl S.V."/>
        </authorList>
    </citation>
    <scope>NUCLEOTIDE SEQUENCE [LARGE SCALE GENOMIC DNA]</scope>
    <source>
        <strain evidence="2 3">TFFH 294</strain>
    </source>
</reference>
<feature type="region of interest" description="Disordered" evidence="1">
    <location>
        <begin position="842"/>
        <end position="918"/>
    </location>
</feature>
<feature type="region of interest" description="Disordered" evidence="1">
    <location>
        <begin position="71"/>
        <end position="101"/>
    </location>
</feature>
<feature type="region of interest" description="Disordered" evidence="1">
    <location>
        <begin position="359"/>
        <end position="432"/>
    </location>
</feature>
<dbReference type="GeneID" id="24094808"/>
<feature type="compositionally biased region" description="Basic residues" evidence="1">
    <location>
        <begin position="767"/>
        <end position="776"/>
    </location>
</feature>
<keyword evidence="3" id="KW-1185">Reference proteome</keyword>
<feature type="region of interest" description="Disordered" evidence="1">
    <location>
        <begin position="217"/>
        <end position="266"/>
    </location>
</feature>
<dbReference type="AlphaFoldDB" id="J4HU41"/>
<evidence type="ECO:0000313" key="3">
    <source>
        <dbReference type="Proteomes" id="UP000006352"/>
    </source>
</evidence>
<gene>
    <name evidence="2" type="ORF">FIBRA_01922</name>
</gene>
<name>J4HU41_9APHY</name>
<feature type="region of interest" description="Disordered" evidence="1">
    <location>
        <begin position="636"/>
        <end position="662"/>
    </location>
</feature>
<dbReference type="HOGENOM" id="CLU_322371_0_0_1"/>
<feature type="compositionally biased region" description="Polar residues" evidence="1">
    <location>
        <begin position="870"/>
        <end position="885"/>
    </location>
</feature>
<feature type="region of interest" description="Disordered" evidence="1">
    <location>
        <begin position="767"/>
        <end position="828"/>
    </location>
</feature>
<dbReference type="Proteomes" id="UP000006352">
    <property type="component" value="Unassembled WGS sequence"/>
</dbReference>
<dbReference type="STRING" id="599839.J4HU41"/>
<dbReference type="InParanoid" id="J4HU41"/>
<evidence type="ECO:0000256" key="1">
    <source>
        <dbReference type="SAM" id="MobiDB-lite"/>
    </source>
</evidence>
<feature type="compositionally biased region" description="Basic and acidic residues" evidence="1">
    <location>
        <begin position="217"/>
        <end position="231"/>
    </location>
</feature>
<feature type="region of interest" description="Disordered" evidence="1">
    <location>
        <begin position="932"/>
        <end position="951"/>
    </location>
</feature>
<sequence>MNVPSNPIPLACRLVTTDQWLITNVDSNLSIARVKQFLLSKFSPLSLRKHSPPKRKSDRRGRALSPITFSLRGHDEYGDGSEDDWEEDVLSDSELGHASDDPNHLKYKYSPSLHQAGHSSSTLVTRTPVPDSLTSDGRYALLSFSTGQLLEDHFNLAWYCLLPYELLELHPGPDTVVLLPRGMPEAYIRPYFEARVWALRVVGTELTAEHISVVESQAKDRGKEKEREKRLPNRNGAGGDMVHEAQERDKSSGEMRKRDKAERRRRKKMEWRDRWVVIHQGMFKLCRGRFDPQPTHIAPLNAILCLRSGDHLYSPKDAPPASSTSTPLSSPTSPTAHLHLPHADVNTCRILCVKFRSGPHPPPHSPTHTTTASLPSSQPVSKAGMQERLRTTSESSTGWWRRASRDVQDEVLPTSEHNAGTSDRDQLNIPDSEDDGNGVWIVMNMLNDAAFDNVLRILHRHAPNLCTSSFVDHLGPRVTDSPSAMATYLKPLPDPAHTPSSLDIPEGKVAPSPSRFLEASPSRKLSTLRRTNRQKIKSLHYPDWRLAVVQRARKAGLGPIGRAMELVMFGDDSLDDLSCGVLNEDSGDELAEKTKDRPGVNIVVSPVRPLNSAPPLKVTSPVRGDGTMIPPALWRCNLDGESESDSEASSEESEREWEGWPDDLVRQQRAHALTEELRLDQLERDIEMTAQVDYRRIPWASDPTPVWGSADPASLSDGSPGDFYSSSPNGSSWWVADARAELGSPSLSRARTLNSYSSADSLIRRSIRGTQRRSRARIFERKRDNLSPTRQVRPHSPLSSQVHVTTNEEDTPSTTASGSELRMPLPLRMPIPVTMRMTTMRSPITDDQHQPSGTPLSVRANKDKQDEGSDSPTEGQQNGHSQHASEAQEPPKLKSISKRTSTTNRKKSVPLSRLRPSLLPSLASAGAEISIRPASSPSSVESIRFVDPDSD</sequence>
<feature type="compositionally biased region" description="Basic and acidic residues" evidence="1">
    <location>
        <begin position="241"/>
        <end position="262"/>
    </location>
</feature>
<protein>
    <submittedName>
        <fullName evidence="2">Uncharacterized protein</fullName>
    </submittedName>
</protein>
<feature type="compositionally biased region" description="Low complexity" evidence="1">
    <location>
        <begin position="366"/>
        <end position="377"/>
    </location>
</feature>
<evidence type="ECO:0000313" key="2">
    <source>
        <dbReference type="EMBL" id="CCL99897.1"/>
    </source>
</evidence>
<dbReference type="OrthoDB" id="3225203at2759"/>
<feature type="region of interest" description="Disordered" evidence="1">
    <location>
        <begin position="315"/>
        <end position="340"/>
    </location>
</feature>
<feature type="compositionally biased region" description="Acidic residues" evidence="1">
    <location>
        <begin position="78"/>
        <end position="91"/>
    </location>
</feature>
<feature type="compositionally biased region" description="Acidic residues" evidence="1">
    <location>
        <begin position="640"/>
        <end position="661"/>
    </location>
</feature>
<dbReference type="EMBL" id="HE796955">
    <property type="protein sequence ID" value="CCL99897.1"/>
    <property type="molecule type" value="Genomic_DNA"/>
</dbReference>